<reference evidence="1 2" key="1">
    <citation type="submission" date="2017-11" db="EMBL/GenBank/DDBJ databases">
        <title>Isolation and Characterization of Family Methanocellaceae Species from Potential Methane Hydrate Area Offshore Southwestern Taiwan.</title>
        <authorList>
            <person name="Zhang W.-L."/>
            <person name="Chen W.-C."/>
            <person name="Lai M.-C."/>
            <person name="Chen S.-C."/>
        </authorList>
    </citation>
    <scope>NUCLEOTIDE SEQUENCE [LARGE SCALE GENOMIC DNA]</scope>
    <source>
        <strain evidence="1 2">CWC-04</strain>
    </source>
</reference>
<gene>
    <name evidence="1" type="ORF">CUJ83_10450</name>
</gene>
<dbReference type="AlphaFoldDB" id="A0AAP2RDP4"/>
<accession>A0AAP2RDP4</accession>
<sequence length="273" mass="29455">MYFTGRGTINGPFKGPFFLGVFVVTNTNERDIALKLASSLRLEILPVCVYGSEEIPDAGVRASAISDCVAESIFRMASGEKPYPLYVSLEEGEDFCRCRGGPAWFGYSGFDPDLISSMSTVSTGEHCEPKLLKATPEVAKNTYDALGKITPIGKYTVMRRCDDPGLTGCDVKCIIFFGTAGSIRDLCGLAHFRNPGIMNAAELPWGPSCGTLVTYPAGMSDKIKADRVFIGPVDPSARYWLDPALMAAGIPVEMARDMAADVDISFISKITKT</sequence>
<evidence type="ECO:0008006" key="3">
    <source>
        <dbReference type="Google" id="ProtNLM"/>
    </source>
</evidence>
<protein>
    <recommendedName>
        <fullName evidence="3">DUF169 domain-containing protein</fullName>
    </recommendedName>
</protein>
<keyword evidence="2" id="KW-1185">Reference proteome</keyword>
<evidence type="ECO:0000313" key="2">
    <source>
        <dbReference type="Proteomes" id="UP001320159"/>
    </source>
</evidence>
<name>A0AAP2RDP4_9EURY</name>
<dbReference type="Proteomes" id="UP001320159">
    <property type="component" value="Unassembled WGS sequence"/>
</dbReference>
<organism evidence="1 2">
    <name type="scientific">Methanooceanicella nereidis</name>
    <dbReference type="NCBI Taxonomy" id="2052831"/>
    <lineage>
        <taxon>Archaea</taxon>
        <taxon>Methanobacteriati</taxon>
        <taxon>Methanobacteriota</taxon>
        <taxon>Stenosarchaea group</taxon>
        <taxon>Methanomicrobia</taxon>
        <taxon>Methanocellales</taxon>
        <taxon>Methanocellaceae</taxon>
        <taxon>Methanooceanicella</taxon>
    </lineage>
</organism>
<dbReference type="EMBL" id="PGCK01000008">
    <property type="protein sequence ID" value="MCD1295418.1"/>
    <property type="molecule type" value="Genomic_DNA"/>
</dbReference>
<evidence type="ECO:0000313" key="1">
    <source>
        <dbReference type="EMBL" id="MCD1295418.1"/>
    </source>
</evidence>
<proteinExistence type="predicted"/>
<dbReference type="Pfam" id="PF02596">
    <property type="entry name" value="DUF169"/>
    <property type="match status" value="1"/>
</dbReference>
<dbReference type="InterPro" id="IPR003748">
    <property type="entry name" value="DUF169"/>
</dbReference>
<comment type="caution">
    <text evidence="1">The sequence shown here is derived from an EMBL/GenBank/DDBJ whole genome shotgun (WGS) entry which is preliminary data.</text>
</comment>